<sequence>MKSFFDKAIIRPDSVVVSIIPDSNMMVILDSNLEGGDKFTYALWMDLATRNPGLMMQSIPVPRGTNGHFQFTVTGNEAINSVIDLMSTSRVEKHQNLAHEIKDRYSFYFDGKSISPK</sequence>
<dbReference type="PATRIC" id="fig|45074.5.peg.3714"/>
<protein>
    <submittedName>
        <fullName evidence="1">Uncharacterized protein</fullName>
    </submittedName>
</protein>
<dbReference type="OrthoDB" id="5653071at2"/>
<evidence type="ECO:0000313" key="1">
    <source>
        <dbReference type="EMBL" id="KTD54675.1"/>
    </source>
</evidence>
<accession>A0A0W0YDR1</accession>
<dbReference type="RefSeq" id="WP_058515390.1">
    <property type="nucleotide sequence ID" value="NZ_CAAAIH010000023.1"/>
</dbReference>
<organism evidence="1 2">
    <name type="scientific">Legionella santicrucis</name>
    <dbReference type="NCBI Taxonomy" id="45074"/>
    <lineage>
        <taxon>Bacteria</taxon>
        <taxon>Pseudomonadati</taxon>
        <taxon>Pseudomonadota</taxon>
        <taxon>Gammaproteobacteria</taxon>
        <taxon>Legionellales</taxon>
        <taxon>Legionellaceae</taxon>
        <taxon>Legionella</taxon>
    </lineage>
</organism>
<keyword evidence="2" id="KW-1185">Reference proteome</keyword>
<name>A0A0W0YDR1_9GAMM</name>
<comment type="caution">
    <text evidence="1">The sequence shown here is derived from an EMBL/GenBank/DDBJ whole genome shotgun (WGS) entry which is preliminary data.</text>
</comment>
<evidence type="ECO:0000313" key="2">
    <source>
        <dbReference type="Proteomes" id="UP000054703"/>
    </source>
</evidence>
<proteinExistence type="predicted"/>
<reference evidence="1 2" key="1">
    <citation type="submission" date="2015-11" db="EMBL/GenBank/DDBJ databases">
        <title>Genomic analysis of 38 Legionella species identifies large and diverse effector repertoires.</title>
        <authorList>
            <person name="Burstein D."/>
            <person name="Amaro F."/>
            <person name="Zusman T."/>
            <person name="Lifshitz Z."/>
            <person name="Cohen O."/>
            <person name="Gilbert J.A."/>
            <person name="Pupko T."/>
            <person name="Shuman H.A."/>
            <person name="Segal G."/>
        </authorList>
    </citation>
    <scope>NUCLEOTIDE SEQUENCE [LARGE SCALE GENOMIC DNA]</scope>
    <source>
        <strain evidence="1 2">SC-63-C7</strain>
    </source>
</reference>
<gene>
    <name evidence="1" type="ORF">Lsan_3455</name>
</gene>
<dbReference type="AlphaFoldDB" id="A0A0W0YDR1"/>
<dbReference type="Proteomes" id="UP000054703">
    <property type="component" value="Unassembled WGS sequence"/>
</dbReference>
<dbReference type="EMBL" id="LNYU01000088">
    <property type="protein sequence ID" value="KTD54675.1"/>
    <property type="molecule type" value="Genomic_DNA"/>
</dbReference>